<evidence type="ECO:0000259" key="2">
    <source>
        <dbReference type="PROSITE" id="PS50885"/>
    </source>
</evidence>
<feature type="transmembrane region" description="Helical" evidence="1">
    <location>
        <begin position="12"/>
        <end position="41"/>
    </location>
</feature>
<evidence type="ECO:0000259" key="3">
    <source>
        <dbReference type="PROSITE" id="PS50887"/>
    </source>
</evidence>
<dbReference type="SMART" id="SM00267">
    <property type="entry name" value="GGDEF"/>
    <property type="match status" value="1"/>
</dbReference>
<dbReference type="NCBIfam" id="TIGR00254">
    <property type="entry name" value="GGDEF"/>
    <property type="match status" value="1"/>
</dbReference>
<keyword evidence="1" id="KW-0812">Transmembrane</keyword>
<dbReference type="InterPro" id="IPR043128">
    <property type="entry name" value="Rev_trsase/Diguanyl_cyclase"/>
</dbReference>
<dbReference type="Proteomes" id="UP000262004">
    <property type="component" value="Chromosome"/>
</dbReference>
<keyword evidence="1" id="KW-1133">Transmembrane helix</keyword>
<dbReference type="AlphaFoldDB" id="A0A2Z6DZ05"/>
<dbReference type="PROSITE" id="PS50887">
    <property type="entry name" value="GGDEF"/>
    <property type="match status" value="1"/>
</dbReference>
<keyword evidence="5" id="KW-1185">Reference proteome</keyword>
<organism evidence="4 5">
    <name type="scientific">Hydrogenophilus thermoluteolus</name>
    <name type="common">Pseudomonas hydrogenothermophila</name>
    <dbReference type="NCBI Taxonomy" id="297"/>
    <lineage>
        <taxon>Bacteria</taxon>
        <taxon>Pseudomonadati</taxon>
        <taxon>Pseudomonadota</taxon>
        <taxon>Hydrogenophilia</taxon>
        <taxon>Hydrogenophilales</taxon>
        <taxon>Hydrogenophilaceae</taxon>
        <taxon>Hydrogenophilus</taxon>
    </lineage>
</organism>
<evidence type="ECO:0000313" key="5">
    <source>
        <dbReference type="Proteomes" id="UP000262004"/>
    </source>
</evidence>
<feature type="domain" description="HAMP" evidence="2">
    <location>
        <begin position="349"/>
        <end position="402"/>
    </location>
</feature>
<dbReference type="GO" id="GO:0016020">
    <property type="term" value="C:membrane"/>
    <property type="evidence" value="ECO:0007669"/>
    <property type="project" value="InterPro"/>
</dbReference>
<proteinExistence type="predicted"/>
<dbReference type="GO" id="GO:0007165">
    <property type="term" value="P:signal transduction"/>
    <property type="evidence" value="ECO:0007669"/>
    <property type="project" value="InterPro"/>
</dbReference>
<gene>
    <name evidence="4" type="ORF">HPTL_1475</name>
</gene>
<dbReference type="Gene3D" id="3.30.70.270">
    <property type="match status" value="1"/>
</dbReference>
<dbReference type="InterPro" id="IPR003660">
    <property type="entry name" value="HAMP_dom"/>
</dbReference>
<dbReference type="InterPro" id="IPR000160">
    <property type="entry name" value="GGDEF_dom"/>
</dbReference>
<dbReference type="InterPro" id="IPR052163">
    <property type="entry name" value="DGC-Regulatory_Protein"/>
</dbReference>
<accession>A0A2Z6DZ05</accession>
<sequence>MIQRPVHFSRYLSLRLFVVALLTALLAGVGLLVLVVAPLLVERANALFAARTAAVEQQMHASFAPVTTLLRVTPPAHFGPKPYDGLDRFIARARTVIETVPIVTSVVAGNEAGVGWLYLAVPELLPLVRLTDRTEWGDRHRFLFLDEQGKTVREEMRYLPYDPRDRAWYRLAREHPGQVAWSEPYRFFTTQETGVTASIGWWDDRSGFVAMGFDVRLVEWQQVARDAAAQLAGRVVVSDGAGRVIADSQGIPMASEAGENDVLPQLPLAQSPWSELLRHFGKATLFFDNGTWWVGTVHDLRVPGLAWQVWLITPLAHVIPDWYLWVGGWLLVVVFSFLLARVLSMRWAKRLAKPLQTLAAAAEAIGKQQFDTAVPRQQAIWELYLLAKALDGLRRRLRVAVGRLKKQREVLHQQIAALNALEERLSYVGLHDPVTDLPNRRLFVESLKQAVLRAARQRTRLAVLFIDFDHFKTLNDTHGHEAGDCFLIEMAARLKTSLRRSDLAARLGGDEFAVLLDGVGEEEAIRVAQTLLSHLSEPVALGAVSWHASASIGVACFPEHGSDPQALLRAADLAMYWVVYHPFCKFRLAPLAGSARRSV</sequence>
<dbReference type="PANTHER" id="PTHR46663">
    <property type="entry name" value="DIGUANYLATE CYCLASE DGCT-RELATED"/>
    <property type="match status" value="1"/>
</dbReference>
<evidence type="ECO:0000313" key="4">
    <source>
        <dbReference type="EMBL" id="BBD77737.1"/>
    </source>
</evidence>
<dbReference type="EMBL" id="AP018558">
    <property type="protein sequence ID" value="BBD77737.1"/>
    <property type="molecule type" value="Genomic_DNA"/>
</dbReference>
<feature type="transmembrane region" description="Helical" evidence="1">
    <location>
        <begin position="322"/>
        <end position="343"/>
    </location>
</feature>
<dbReference type="Gene3D" id="6.10.340.10">
    <property type="match status" value="1"/>
</dbReference>
<dbReference type="SMART" id="SM00304">
    <property type="entry name" value="HAMP"/>
    <property type="match status" value="1"/>
</dbReference>
<reference evidence="4 5" key="1">
    <citation type="submission" date="2018-04" db="EMBL/GenBank/DDBJ databases">
        <title>Complete genome sequence of Hydrogenophilus thermoluteolus TH-1.</title>
        <authorList>
            <person name="Arai H."/>
        </authorList>
    </citation>
    <scope>NUCLEOTIDE SEQUENCE [LARGE SCALE GENOMIC DNA]</scope>
    <source>
        <strain evidence="4 5">TH-1</strain>
    </source>
</reference>
<dbReference type="KEGG" id="htl:HPTL_1475"/>
<dbReference type="RefSeq" id="WP_119335449.1">
    <property type="nucleotide sequence ID" value="NZ_AP018558.1"/>
</dbReference>
<name>A0A2Z6DZ05_HYDTE</name>
<dbReference type="PANTHER" id="PTHR46663:SF2">
    <property type="entry name" value="GGDEF DOMAIN-CONTAINING PROTEIN"/>
    <property type="match status" value="1"/>
</dbReference>
<keyword evidence="1" id="KW-0472">Membrane</keyword>
<dbReference type="OrthoDB" id="9813903at2"/>
<evidence type="ECO:0000256" key="1">
    <source>
        <dbReference type="SAM" id="Phobius"/>
    </source>
</evidence>
<dbReference type="CDD" id="cd01949">
    <property type="entry name" value="GGDEF"/>
    <property type="match status" value="1"/>
</dbReference>
<dbReference type="Pfam" id="PF00990">
    <property type="entry name" value="GGDEF"/>
    <property type="match status" value="1"/>
</dbReference>
<feature type="domain" description="GGDEF" evidence="3">
    <location>
        <begin position="459"/>
        <end position="599"/>
    </location>
</feature>
<dbReference type="Gene3D" id="3.30.450.20">
    <property type="entry name" value="PAS domain"/>
    <property type="match status" value="2"/>
</dbReference>
<protein>
    <submittedName>
        <fullName evidence="4">Sensor domain-containing phosphodiesterase</fullName>
    </submittedName>
</protein>
<dbReference type="PROSITE" id="PS50885">
    <property type="entry name" value="HAMP"/>
    <property type="match status" value="1"/>
</dbReference>
<dbReference type="InterPro" id="IPR029787">
    <property type="entry name" value="Nucleotide_cyclase"/>
</dbReference>
<dbReference type="SUPFAM" id="SSF55073">
    <property type="entry name" value="Nucleotide cyclase"/>
    <property type="match status" value="1"/>
</dbReference>